<dbReference type="Pfam" id="PF02225">
    <property type="entry name" value="PA"/>
    <property type="match status" value="1"/>
</dbReference>
<feature type="domain" description="PA" evidence="4">
    <location>
        <begin position="298"/>
        <end position="380"/>
    </location>
</feature>
<feature type="domain" description="Peptidase C-terminal archaeal/bacterial" evidence="5">
    <location>
        <begin position="573"/>
        <end position="641"/>
    </location>
</feature>
<dbReference type="InterPro" id="IPR003137">
    <property type="entry name" value="PA_domain"/>
</dbReference>
<sequence>MIRRNKLFAALMVAGVLSLAGNAMAATLTVINKDPAGQGLNDPKPAAPIGGNVGTTRGEQARIVFEFAANMWGAVLKSDGPIAIDAKFSPLQCDSTGVVLGSTGTNGTGRFTVANGVPPGAKADIWYPGSMVNMFIGGDASPTQSEMTMSFNGALGSTCLPDGGWYFGLDGNTPQGQNNLLNVMLHEMGHGLGFNFRSNLTSGALSGGFDDIWTSFMYDNQVGKAWAAMTNAERVASVKRDGTLVFRGPNVVAQAPLALGKPPVLKVTAPAAAAGDYVYAAAAFGPTPTPANFNGSAVVAADPTGLACEALTNASDIAGHIAIVTRGTCGFAVKARNAEAAGASAVIIANNVPGVLTAAGDTLPNNIPTILVSDTDGAKLKANTAGSSMTLGLGTGLAGADANGNVLIYTPTVVSPGSTLSHFDTRLSPNALMEPFESSDLKGHINLDLSPAMYKDEGWVLNETGQMLLSCNTGVPTWVPGGSVIGANVYAKAKNLAASAANIGTYRASMQAYAADLATQELVTAQQATSLNACLSNAETQKQYRAWSPFAPATLQNGLTVAGQSGKAGSAKIYELDVPSGAIALTLRTLGGTGDVSIYVKVGEAADPTNYTYKSVHAGTNAESVLIARPAAGTYSVTVYGETDYSGVSVLGSFANTPQ</sequence>
<evidence type="ECO:0000313" key="7">
    <source>
        <dbReference type="Proteomes" id="UP000621898"/>
    </source>
</evidence>
<feature type="chain" id="PRO_5045321289" evidence="3">
    <location>
        <begin position="26"/>
        <end position="659"/>
    </location>
</feature>
<keyword evidence="6" id="KW-0645">Protease</keyword>
<keyword evidence="7" id="KW-1185">Reference proteome</keyword>
<dbReference type="Gene3D" id="2.60.120.380">
    <property type="match status" value="1"/>
</dbReference>
<evidence type="ECO:0000313" key="6">
    <source>
        <dbReference type="EMBL" id="GGY32388.1"/>
    </source>
</evidence>
<comment type="caution">
    <text evidence="6">The sequence shown here is derived from an EMBL/GenBank/DDBJ whole genome shotgun (WGS) entry which is preliminary data.</text>
</comment>
<dbReference type="Gene3D" id="3.50.30.30">
    <property type="match status" value="1"/>
</dbReference>
<dbReference type="SUPFAM" id="SSF55486">
    <property type="entry name" value="Metalloproteases ('zincins'), catalytic domain"/>
    <property type="match status" value="1"/>
</dbReference>
<dbReference type="GO" id="GO:0006508">
    <property type="term" value="P:proteolysis"/>
    <property type="evidence" value="ECO:0007669"/>
    <property type="project" value="UniProtKB-KW"/>
</dbReference>
<name>A0ABQ3A1C2_9GAMM</name>
<evidence type="ECO:0000259" key="5">
    <source>
        <dbReference type="Pfam" id="PF04151"/>
    </source>
</evidence>
<keyword evidence="6" id="KW-0378">Hydrolase</keyword>
<dbReference type="EMBL" id="BMXT01000003">
    <property type="protein sequence ID" value="GGY32388.1"/>
    <property type="molecule type" value="Genomic_DNA"/>
</dbReference>
<evidence type="ECO:0000256" key="3">
    <source>
        <dbReference type="SAM" id="SignalP"/>
    </source>
</evidence>
<dbReference type="GO" id="GO:0008233">
    <property type="term" value="F:peptidase activity"/>
    <property type="evidence" value="ECO:0007669"/>
    <property type="project" value="UniProtKB-KW"/>
</dbReference>
<organism evidence="6 7">
    <name type="scientific">Rhodanobacter panaciterrae</name>
    <dbReference type="NCBI Taxonomy" id="490572"/>
    <lineage>
        <taxon>Bacteria</taxon>
        <taxon>Pseudomonadati</taxon>
        <taxon>Pseudomonadota</taxon>
        <taxon>Gammaproteobacteria</taxon>
        <taxon>Lysobacterales</taxon>
        <taxon>Rhodanobacteraceae</taxon>
        <taxon>Rhodanobacter</taxon>
    </lineage>
</organism>
<dbReference type="InterPro" id="IPR046450">
    <property type="entry name" value="PA_dom_sf"/>
</dbReference>
<dbReference type="SUPFAM" id="SSF52025">
    <property type="entry name" value="PA domain"/>
    <property type="match status" value="1"/>
</dbReference>
<dbReference type="PANTHER" id="PTHR22702:SF1">
    <property type="entry name" value="PROTEASE-ASSOCIATED DOMAIN-CONTAINING PROTEIN 1"/>
    <property type="match status" value="1"/>
</dbReference>
<reference evidence="7" key="1">
    <citation type="journal article" date="2019" name="Int. J. Syst. Evol. Microbiol.">
        <title>The Global Catalogue of Microorganisms (GCM) 10K type strain sequencing project: providing services to taxonomists for standard genome sequencing and annotation.</title>
        <authorList>
            <consortium name="The Broad Institute Genomics Platform"/>
            <consortium name="The Broad Institute Genome Sequencing Center for Infectious Disease"/>
            <person name="Wu L."/>
            <person name="Ma J."/>
        </authorList>
    </citation>
    <scope>NUCLEOTIDE SEQUENCE [LARGE SCALE GENOMIC DNA]</scope>
    <source>
        <strain evidence="7">KCTC 22232</strain>
    </source>
</reference>
<feature type="signal peptide" evidence="3">
    <location>
        <begin position="1"/>
        <end position="25"/>
    </location>
</feature>
<dbReference type="PANTHER" id="PTHR22702">
    <property type="entry name" value="PROTEASE-ASSOCIATED DOMAIN-CONTAINING PROTEIN"/>
    <property type="match status" value="1"/>
</dbReference>
<dbReference type="Pfam" id="PF04151">
    <property type="entry name" value="PPC"/>
    <property type="match status" value="1"/>
</dbReference>
<dbReference type="RefSeq" id="WP_189441983.1">
    <property type="nucleotide sequence ID" value="NZ_BMXT01000003.1"/>
</dbReference>
<evidence type="ECO:0000256" key="2">
    <source>
        <dbReference type="ARBA" id="ARBA00023180"/>
    </source>
</evidence>
<keyword evidence="2" id="KW-0325">Glycoprotein</keyword>
<gene>
    <name evidence="6" type="ORF">GCM10008098_27320</name>
</gene>
<proteinExistence type="predicted"/>
<evidence type="ECO:0000256" key="1">
    <source>
        <dbReference type="ARBA" id="ARBA00022729"/>
    </source>
</evidence>
<protein>
    <submittedName>
        <fullName evidence="6">Serine protease</fullName>
    </submittedName>
</protein>
<evidence type="ECO:0000259" key="4">
    <source>
        <dbReference type="Pfam" id="PF02225"/>
    </source>
</evidence>
<dbReference type="CDD" id="cd04818">
    <property type="entry name" value="PA_subtilisin_1"/>
    <property type="match status" value="1"/>
</dbReference>
<dbReference type="InterPro" id="IPR007280">
    <property type="entry name" value="Peptidase_C_arc/bac"/>
</dbReference>
<dbReference type="Proteomes" id="UP000621898">
    <property type="component" value="Unassembled WGS sequence"/>
</dbReference>
<accession>A0ABQ3A1C2</accession>
<keyword evidence="1 3" id="KW-0732">Signal</keyword>